<sequence>MIGIDNKGYDNEGQSNKTIEDAENLPRTSALDRAIVKLKFFKDQHELFLSRTKIVFINVVVIGYFAWATSYFFESKKLSEISNNVKQSNETEPTATTCGQQYCGIQWCDGYGMLIILLAFTYAGLLLTKIILIGVTIAAFATFLAFDTIGSRSRLQSLIGITVLLAFGFVFSAHPKKIRLRPVICGFALQLLLGVLCIRWEVGRSIFKCLGDKAAKLLSFSTIGSTFVYGKFLSEVASVFAFAVLPVIFFVSFLISILYYLGAMQWIILKLGWLLQTLIGTTICESLTCSANIFLGMSESPLLIKPYIKYLTRSEIHVVMSSGFATVSGTVLAAYISYGAEPAHLVTSSVMAAPAALCFAKLFYPETEESKTDAENIQLEKSTDSSILDAASNGANAAISLILGICANIIAFVAFVAFLNAFVSWLFVLVGLQNITFEWIFSKVFIPLAWIIGVEWEDCESVAKLIATKTIINEFVAYEQLGKMKAAEEISLRSAGIATFAVCGFANPSSLGIMIGALSAMCPEKRPDITSVAVRAFISGCIICFLNASIAALLMSTESFEALSNNRTLH</sequence>
<dbReference type="PANTHER" id="PTHR10590:SF4">
    <property type="entry name" value="SOLUTE CARRIER FAMILY 28 MEMBER 3"/>
    <property type="match status" value="1"/>
</dbReference>
<feature type="transmembrane region" description="Helical" evidence="7">
    <location>
        <begin position="532"/>
        <end position="555"/>
    </location>
</feature>
<evidence type="ECO:0000259" key="10">
    <source>
        <dbReference type="Pfam" id="PF07662"/>
    </source>
</evidence>
<dbReference type="NCBIfam" id="TIGR00804">
    <property type="entry name" value="nupC"/>
    <property type="match status" value="1"/>
</dbReference>
<keyword evidence="6 7" id="KW-0472">Membrane</keyword>
<evidence type="ECO:0000259" key="11">
    <source>
        <dbReference type="Pfam" id="PF07670"/>
    </source>
</evidence>
<comment type="caution">
    <text evidence="12">The sequence shown here is derived from an EMBL/GenBank/DDBJ whole genome shotgun (WGS) entry which is preliminary data.</text>
</comment>
<feature type="domain" description="Nucleoside transporter/FeoB GTPase Gate" evidence="11">
    <location>
        <begin position="242"/>
        <end position="338"/>
    </location>
</feature>
<feature type="domain" description="Concentrative nucleoside transporter N-terminal" evidence="9">
    <location>
        <begin position="159"/>
        <end position="231"/>
    </location>
</feature>
<dbReference type="InterPro" id="IPR002668">
    <property type="entry name" value="CNT_N_dom"/>
</dbReference>
<feature type="region of interest" description="Disordered" evidence="8">
    <location>
        <begin position="1"/>
        <end position="21"/>
    </location>
</feature>
<dbReference type="GO" id="GO:0005886">
    <property type="term" value="C:plasma membrane"/>
    <property type="evidence" value="ECO:0007669"/>
    <property type="project" value="UniProtKB-SubCell"/>
</dbReference>
<dbReference type="Pfam" id="PF07662">
    <property type="entry name" value="Nucleos_tra2_C"/>
    <property type="match status" value="1"/>
</dbReference>
<feature type="transmembrane region" description="Helical" evidence="7">
    <location>
        <begin position="180"/>
        <end position="202"/>
    </location>
</feature>
<feature type="transmembrane region" description="Helical" evidence="7">
    <location>
        <begin position="158"/>
        <end position="174"/>
    </location>
</feature>
<evidence type="ECO:0000256" key="6">
    <source>
        <dbReference type="ARBA" id="ARBA00023136"/>
    </source>
</evidence>
<feature type="transmembrane region" description="Helical" evidence="7">
    <location>
        <begin position="316"/>
        <end position="338"/>
    </location>
</feature>
<evidence type="ECO:0000256" key="1">
    <source>
        <dbReference type="ARBA" id="ARBA00004651"/>
    </source>
</evidence>
<dbReference type="OrthoDB" id="6075923at2759"/>
<keyword evidence="4 7" id="KW-0812">Transmembrane</keyword>
<organism evidence="12 13">
    <name type="scientific">Pseudolycoriella hygida</name>
    <dbReference type="NCBI Taxonomy" id="35572"/>
    <lineage>
        <taxon>Eukaryota</taxon>
        <taxon>Metazoa</taxon>
        <taxon>Ecdysozoa</taxon>
        <taxon>Arthropoda</taxon>
        <taxon>Hexapoda</taxon>
        <taxon>Insecta</taxon>
        <taxon>Pterygota</taxon>
        <taxon>Neoptera</taxon>
        <taxon>Endopterygota</taxon>
        <taxon>Diptera</taxon>
        <taxon>Nematocera</taxon>
        <taxon>Sciaroidea</taxon>
        <taxon>Sciaridae</taxon>
        <taxon>Pseudolycoriella</taxon>
    </lineage>
</organism>
<dbReference type="Proteomes" id="UP001151699">
    <property type="component" value="Chromosome B"/>
</dbReference>
<keyword evidence="3" id="KW-1003">Cell membrane</keyword>
<evidence type="ECO:0000256" key="2">
    <source>
        <dbReference type="ARBA" id="ARBA00009033"/>
    </source>
</evidence>
<evidence type="ECO:0000256" key="5">
    <source>
        <dbReference type="ARBA" id="ARBA00022989"/>
    </source>
</evidence>
<feature type="transmembrane region" description="Helical" evidence="7">
    <location>
        <begin position="239"/>
        <end position="261"/>
    </location>
</feature>
<evidence type="ECO:0000259" key="9">
    <source>
        <dbReference type="Pfam" id="PF01773"/>
    </source>
</evidence>
<accession>A0A9Q0N0G1</accession>
<comment type="similarity">
    <text evidence="2 7">Belongs to the concentrative nucleoside transporter (CNT) (TC 2.A.41) family.</text>
</comment>
<dbReference type="InterPro" id="IPR008276">
    <property type="entry name" value="C_nuclsd_transpt"/>
</dbReference>
<keyword evidence="5 7" id="KW-1133">Transmembrane helix</keyword>
<protein>
    <recommendedName>
        <fullName evidence="7">Sodium/nucleoside cotransporter</fullName>
    </recommendedName>
</protein>
<evidence type="ECO:0000256" key="7">
    <source>
        <dbReference type="RuleBase" id="RU362018"/>
    </source>
</evidence>
<dbReference type="Pfam" id="PF07670">
    <property type="entry name" value="Gate"/>
    <property type="match status" value="1"/>
</dbReference>
<reference evidence="12" key="1">
    <citation type="submission" date="2022-07" db="EMBL/GenBank/DDBJ databases">
        <authorList>
            <person name="Trinca V."/>
            <person name="Uliana J.V.C."/>
            <person name="Torres T.T."/>
            <person name="Ward R.J."/>
            <person name="Monesi N."/>
        </authorList>
    </citation>
    <scope>NUCLEOTIDE SEQUENCE</scope>
    <source>
        <strain evidence="12">HSMRA1968</strain>
        <tissue evidence="12">Whole embryos</tissue>
    </source>
</reference>
<feature type="domain" description="Concentrative nucleoside transporter C-terminal" evidence="10">
    <location>
        <begin position="344"/>
        <end position="551"/>
    </location>
</feature>
<feature type="transmembrane region" description="Helical" evidence="7">
    <location>
        <begin position="397"/>
        <end position="419"/>
    </location>
</feature>
<evidence type="ECO:0000256" key="4">
    <source>
        <dbReference type="ARBA" id="ARBA00022692"/>
    </source>
</evidence>
<feature type="transmembrane region" description="Helical" evidence="7">
    <location>
        <begin position="426"/>
        <end position="452"/>
    </location>
</feature>
<evidence type="ECO:0000313" key="12">
    <source>
        <dbReference type="EMBL" id="KAJ6641433.1"/>
    </source>
</evidence>
<evidence type="ECO:0000256" key="8">
    <source>
        <dbReference type="SAM" id="MobiDB-lite"/>
    </source>
</evidence>
<name>A0A9Q0N0G1_9DIPT</name>
<comment type="subcellular location">
    <subcellularLocation>
        <location evidence="1">Cell membrane</location>
        <topology evidence="1">Multi-pass membrane protein</topology>
    </subcellularLocation>
</comment>
<feature type="transmembrane region" description="Helical" evidence="7">
    <location>
        <begin position="54"/>
        <end position="73"/>
    </location>
</feature>
<dbReference type="AlphaFoldDB" id="A0A9Q0N0G1"/>
<feature type="transmembrane region" description="Helical" evidence="7">
    <location>
        <begin position="497"/>
        <end position="520"/>
    </location>
</feature>
<dbReference type="Pfam" id="PF01773">
    <property type="entry name" value="Nucleos_tra2_N"/>
    <property type="match status" value="1"/>
</dbReference>
<evidence type="ECO:0000313" key="13">
    <source>
        <dbReference type="Proteomes" id="UP001151699"/>
    </source>
</evidence>
<feature type="transmembrane region" description="Helical" evidence="7">
    <location>
        <begin position="114"/>
        <end position="146"/>
    </location>
</feature>
<evidence type="ECO:0000256" key="3">
    <source>
        <dbReference type="ARBA" id="ARBA00022475"/>
    </source>
</evidence>
<dbReference type="InterPro" id="IPR018270">
    <property type="entry name" value="C_nuclsd_transpt_met_bac"/>
</dbReference>
<feature type="transmembrane region" description="Helical" evidence="7">
    <location>
        <begin position="273"/>
        <end position="296"/>
    </location>
</feature>
<dbReference type="InterPro" id="IPR011657">
    <property type="entry name" value="CNT_C_dom"/>
</dbReference>
<dbReference type="EMBL" id="WJQU01000002">
    <property type="protein sequence ID" value="KAJ6641433.1"/>
    <property type="molecule type" value="Genomic_DNA"/>
</dbReference>
<dbReference type="GO" id="GO:0005415">
    <property type="term" value="F:nucleoside:sodium symporter activity"/>
    <property type="evidence" value="ECO:0007669"/>
    <property type="project" value="TreeGrafter"/>
</dbReference>
<gene>
    <name evidence="12" type="primary">SLC28A3_0</name>
    <name evidence="12" type="ORF">Bhyg_06372</name>
</gene>
<dbReference type="PANTHER" id="PTHR10590">
    <property type="entry name" value="SODIUM/NUCLEOSIDE COTRANSPORTER"/>
    <property type="match status" value="1"/>
</dbReference>
<keyword evidence="13" id="KW-1185">Reference proteome</keyword>
<keyword evidence="7" id="KW-0813">Transport</keyword>
<dbReference type="InterPro" id="IPR011642">
    <property type="entry name" value="Gate_dom"/>
</dbReference>
<proteinExistence type="inferred from homology"/>